<accession>A5IZ43</accession>
<dbReference type="Proteomes" id="UP000007065">
    <property type="component" value="Chromosome"/>
</dbReference>
<protein>
    <submittedName>
        <fullName evidence="1">Uncharacterized protein</fullName>
    </submittedName>
</protein>
<keyword evidence="2" id="KW-1185">Reference proteome</keyword>
<evidence type="ECO:0000313" key="2">
    <source>
        <dbReference type="Proteomes" id="UP000007065"/>
    </source>
</evidence>
<name>A5IZ43_MYCAP</name>
<proteinExistence type="predicted"/>
<dbReference type="EMBL" id="CU179680">
    <property type="protein sequence ID" value="CAL59302.1"/>
    <property type="molecule type" value="Genomic_DNA"/>
</dbReference>
<reference evidence="2" key="1">
    <citation type="journal article" date="2007" name="PLoS Genet.">
        <title>Being pathogenic, plastic, and sexual while living with a nearly minimal bacterial genome.</title>
        <authorList>
            <person name="Sirand-Pugnet P."/>
            <person name="Lartigue C."/>
            <person name="Marenda M."/>
            <person name="Jacob D."/>
            <person name="Barre A."/>
            <person name="Barbe V."/>
            <person name="Schenowitz C."/>
            <person name="Mangenot S."/>
            <person name="Couloux A."/>
            <person name="Segurens B."/>
            <person name="de Daruvar A."/>
            <person name="Blanchard A."/>
            <person name="Citti C."/>
        </authorList>
    </citation>
    <scope>NUCLEOTIDE SEQUENCE [LARGE SCALE GENOMIC DNA]</scope>
    <source>
        <strain evidence="2">PG2</strain>
    </source>
</reference>
<gene>
    <name evidence="1" type="ordered locus">MAG6020</name>
</gene>
<sequence>MFDDTYTDLAKKAVERYKKHTDKHLSESAKYFAELFSDKHKAWVDRVKSNIEAKIYRDSTSGLDIDLHPTKAQLEAEEKRLSELVKKILEDNKENNEKSFEFSEKWNSNLNL</sequence>
<dbReference type="AlphaFoldDB" id="A5IZ43"/>
<organism evidence="1 2">
    <name type="scientific">Mycoplasmopsis agalactiae (strain NCTC 10123 / CIP 59.7 / PG2)</name>
    <name type="common">Mycoplasma agalactiae</name>
    <dbReference type="NCBI Taxonomy" id="347257"/>
    <lineage>
        <taxon>Bacteria</taxon>
        <taxon>Bacillati</taxon>
        <taxon>Mycoplasmatota</taxon>
        <taxon>Mycoplasmoidales</taxon>
        <taxon>Metamycoplasmataceae</taxon>
        <taxon>Mycoplasmopsis</taxon>
    </lineage>
</organism>
<dbReference type="KEGG" id="maa:MAG6020"/>
<dbReference type="NCBIfam" id="NF045950">
    <property type="entry name" value="MAG6090_repeat"/>
    <property type="match status" value="1"/>
</dbReference>
<evidence type="ECO:0000313" key="1">
    <source>
        <dbReference type="EMBL" id="CAL59302.1"/>
    </source>
</evidence>
<dbReference type="HOGENOM" id="CLU_2143059_0_0_14"/>